<dbReference type="GO" id="GO:0000166">
    <property type="term" value="F:nucleotide binding"/>
    <property type="evidence" value="ECO:0007669"/>
    <property type="project" value="UniProtKB-KW"/>
</dbReference>
<sequence length="631" mass="66280">MVNPLLENQVFRRINVIKSTRNVLLTGLVAALSACGGDGGDPLSVTLLHMNDHHSHLDAETTTLKLPDASGATQSVTLPLGGFARVAAAIQEEAAGSKNVLKLHAGDALTGDLYFTQSDGEADAVAMNTVCFDAMAIGNHEFDSGDSGLAKFINFLHKDPAKCKTPVIAANIKTASSSPIAGKFSPFTLVERGGQKIGIVGITIANKTKNASRPDATTVIADEVTSAQQTIDALRLQGVNKIILLSHAGYEMDVKTLAPKLDGVDVIVGGDSHSLLGPDTLKAVGLTPEGPYATQLQDKSGQKVCIVQAWQYSYAIGKLNVDFDKYGNVSACNGQPMILVSDSYKDSKTGTSAASSTADAAAYTAALKQVGAFRFTTPLAATTTALKPFSDAKTALGAVKVGSANDNLCLRRVPGIGAKSDTTRSKLGDVCNKDATVVSQGGNIQQLVAQAFLDQGQRFGGADLSLQNGGGVRIDIAKGDITVGKVYELLPFKNVLVRISMTGQQVKDSLEDGVDSMLGNNGGTGSGAYPYTAGLRFDVDITKAKGSRISNLEIYKNSAWANFDLAGTYKVVTNDFTAGGGDNYLTLKGIDKSLKENTFLDYADSFLAYVKAKITLDKPAVSTYSTKTYKE</sequence>
<evidence type="ECO:0000256" key="1">
    <source>
        <dbReference type="ARBA" id="ARBA00006654"/>
    </source>
</evidence>
<accession>A0A2T7UGB2</accession>
<keyword evidence="2" id="KW-0732">Signal</keyword>
<dbReference type="Pfam" id="PF02872">
    <property type="entry name" value="5_nucleotid_C"/>
    <property type="match status" value="1"/>
</dbReference>
<dbReference type="InterPro" id="IPR004843">
    <property type="entry name" value="Calcineurin-like_PHP"/>
</dbReference>
<dbReference type="PANTHER" id="PTHR11575:SF24">
    <property type="entry name" value="5'-NUCLEOTIDASE"/>
    <property type="match status" value="1"/>
</dbReference>
<proteinExistence type="inferred from homology"/>
<protein>
    <recommendedName>
        <fullName evidence="8">Bifunctional metallophosphatase/5'-nucleotidase</fullName>
    </recommendedName>
</protein>
<keyword evidence="3" id="KW-0378">Hydrolase</keyword>
<keyword evidence="3" id="KW-0547">Nucleotide-binding</keyword>
<gene>
    <name evidence="6" type="ORF">H663_004425</name>
</gene>
<organism evidence="6 7">
    <name type="scientific">Limnohabitans planktonicus II-D5</name>
    <dbReference type="NCBI Taxonomy" id="1293045"/>
    <lineage>
        <taxon>Bacteria</taxon>
        <taxon>Pseudomonadati</taxon>
        <taxon>Pseudomonadota</taxon>
        <taxon>Betaproteobacteria</taxon>
        <taxon>Burkholderiales</taxon>
        <taxon>Comamonadaceae</taxon>
        <taxon>Limnohabitans</taxon>
    </lineage>
</organism>
<dbReference type="AlphaFoldDB" id="A0A2T7UGB2"/>
<evidence type="ECO:0000256" key="3">
    <source>
        <dbReference type="RuleBase" id="RU362119"/>
    </source>
</evidence>
<dbReference type="EMBL" id="LFYT02000004">
    <property type="protein sequence ID" value="PVE43730.1"/>
    <property type="molecule type" value="Genomic_DNA"/>
</dbReference>
<evidence type="ECO:0008006" key="8">
    <source>
        <dbReference type="Google" id="ProtNLM"/>
    </source>
</evidence>
<evidence type="ECO:0000256" key="2">
    <source>
        <dbReference type="ARBA" id="ARBA00022729"/>
    </source>
</evidence>
<dbReference type="GO" id="GO:0046872">
    <property type="term" value="F:metal ion binding"/>
    <property type="evidence" value="ECO:0007669"/>
    <property type="project" value="InterPro"/>
</dbReference>
<comment type="similarity">
    <text evidence="1 3">Belongs to the 5'-nucleotidase family.</text>
</comment>
<keyword evidence="7" id="KW-1185">Reference proteome</keyword>
<dbReference type="PRINTS" id="PR01607">
    <property type="entry name" value="APYRASEFAMLY"/>
</dbReference>
<dbReference type="InterPro" id="IPR008334">
    <property type="entry name" value="5'-Nucleotdase_C"/>
</dbReference>
<dbReference type="InterPro" id="IPR036907">
    <property type="entry name" value="5'-Nucleotdase_C_sf"/>
</dbReference>
<dbReference type="PANTHER" id="PTHR11575">
    <property type="entry name" value="5'-NUCLEOTIDASE-RELATED"/>
    <property type="match status" value="1"/>
</dbReference>
<evidence type="ECO:0000313" key="7">
    <source>
        <dbReference type="Proteomes" id="UP000037507"/>
    </source>
</evidence>
<feature type="domain" description="Calcineurin-like phosphoesterase" evidence="4">
    <location>
        <begin position="46"/>
        <end position="274"/>
    </location>
</feature>
<dbReference type="SUPFAM" id="SSF55816">
    <property type="entry name" value="5'-nucleotidase (syn. UDP-sugar hydrolase), C-terminal domain"/>
    <property type="match status" value="1"/>
</dbReference>
<dbReference type="STRING" id="1293045.H663_06885"/>
<dbReference type="InterPro" id="IPR006146">
    <property type="entry name" value="5'-Nucleotdase_CS"/>
</dbReference>
<comment type="caution">
    <text evidence="6">The sequence shown here is derived from an EMBL/GenBank/DDBJ whole genome shotgun (WGS) entry which is preliminary data.</text>
</comment>
<dbReference type="InterPro" id="IPR029052">
    <property type="entry name" value="Metallo-depent_PP-like"/>
</dbReference>
<dbReference type="InterPro" id="IPR006179">
    <property type="entry name" value="5_nucleotidase/apyrase"/>
</dbReference>
<dbReference type="PROSITE" id="PS00786">
    <property type="entry name" value="5_NUCLEOTIDASE_2"/>
    <property type="match status" value="1"/>
</dbReference>
<reference evidence="6" key="1">
    <citation type="submission" date="2017-04" db="EMBL/GenBank/DDBJ databases">
        <title>Unexpected and diverse lifestyles within the genus Limnohabitans.</title>
        <authorList>
            <person name="Kasalicky V."/>
            <person name="Mehrshad M."/>
            <person name="Andrei S.-A."/>
            <person name="Salcher M."/>
            <person name="Kratochvilova H."/>
            <person name="Simek K."/>
            <person name="Ghai R."/>
        </authorList>
    </citation>
    <scope>NUCLEOTIDE SEQUENCE [LARGE SCALE GENOMIC DNA]</scope>
    <source>
        <strain evidence="6">II-D5</strain>
    </source>
</reference>
<dbReference type="SUPFAM" id="SSF56300">
    <property type="entry name" value="Metallo-dependent phosphatases"/>
    <property type="match status" value="1"/>
</dbReference>
<dbReference type="Gene3D" id="3.60.21.10">
    <property type="match status" value="1"/>
</dbReference>
<dbReference type="Proteomes" id="UP000037507">
    <property type="component" value="Unassembled WGS sequence"/>
</dbReference>
<evidence type="ECO:0000259" key="5">
    <source>
        <dbReference type="Pfam" id="PF02872"/>
    </source>
</evidence>
<dbReference type="Gene3D" id="3.90.780.10">
    <property type="entry name" value="5'-Nucleotidase, C-terminal domain"/>
    <property type="match status" value="1"/>
</dbReference>
<dbReference type="Pfam" id="PF00149">
    <property type="entry name" value="Metallophos"/>
    <property type="match status" value="1"/>
</dbReference>
<dbReference type="OrthoDB" id="9803927at2"/>
<dbReference type="GO" id="GO:0008253">
    <property type="term" value="F:5'-nucleotidase activity"/>
    <property type="evidence" value="ECO:0007669"/>
    <property type="project" value="TreeGrafter"/>
</dbReference>
<dbReference type="GO" id="GO:0030288">
    <property type="term" value="C:outer membrane-bounded periplasmic space"/>
    <property type="evidence" value="ECO:0007669"/>
    <property type="project" value="TreeGrafter"/>
</dbReference>
<name>A0A2T7UGB2_9BURK</name>
<evidence type="ECO:0000313" key="6">
    <source>
        <dbReference type="EMBL" id="PVE43730.1"/>
    </source>
</evidence>
<evidence type="ECO:0000259" key="4">
    <source>
        <dbReference type="Pfam" id="PF00149"/>
    </source>
</evidence>
<dbReference type="GO" id="GO:0008768">
    <property type="term" value="F:UDP-sugar diphosphatase activity"/>
    <property type="evidence" value="ECO:0007669"/>
    <property type="project" value="TreeGrafter"/>
</dbReference>
<feature type="domain" description="5'-Nucleotidase C-terminal" evidence="5">
    <location>
        <begin position="437"/>
        <end position="587"/>
    </location>
</feature>
<dbReference type="GO" id="GO:0009166">
    <property type="term" value="P:nucleotide catabolic process"/>
    <property type="evidence" value="ECO:0007669"/>
    <property type="project" value="InterPro"/>
</dbReference>